<comment type="caution">
    <text evidence="1">The sequence shown here is derived from an EMBL/GenBank/DDBJ whole genome shotgun (WGS) entry which is preliminary data.</text>
</comment>
<dbReference type="AlphaFoldDB" id="A0A6I2KXZ1"/>
<organism evidence="1 2">
    <name type="scientific">Duganella guangzhouensis</name>
    <dbReference type="NCBI Taxonomy" id="2666084"/>
    <lineage>
        <taxon>Bacteria</taxon>
        <taxon>Pseudomonadati</taxon>
        <taxon>Pseudomonadota</taxon>
        <taxon>Betaproteobacteria</taxon>
        <taxon>Burkholderiales</taxon>
        <taxon>Oxalobacteraceae</taxon>
        <taxon>Telluria group</taxon>
        <taxon>Duganella</taxon>
    </lineage>
</organism>
<dbReference type="Proteomes" id="UP000433309">
    <property type="component" value="Unassembled WGS sequence"/>
</dbReference>
<name>A0A6I2KXZ1_9BURK</name>
<protein>
    <submittedName>
        <fullName evidence="1">Uncharacterized protein</fullName>
    </submittedName>
</protein>
<reference evidence="1 2" key="1">
    <citation type="submission" date="2019-11" db="EMBL/GenBank/DDBJ databases">
        <title>Novel species isolated from a subtropical stream in China.</title>
        <authorList>
            <person name="Lu H."/>
        </authorList>
    </citation>
    <scope>NUCLEOTIDE SEQUENCE [LARGE SCALE GENOMIC DNA]</scope>
    <source>
        <strain evidence="1 2">FT80W</strain>
    </source>
</reference>
<dbReference type="EMBL" id="WKJK01000006">
    <property type="protein sequence ID" value="MRW90868.1"/>
    <property type="molecule type" value="Genomic_DNA"/>
</dbReference>
<accession>A0A6I2KXZ1</accession>
<proteinExistence type="predicted"/>
<keyword evidence="2" id="KW-1185">Reference proteome</keyword>
<dbReference type="RefSeq" id="WP_154376744.1">
    <property type="nucleotide sequence ID" value="NZ_WKJK01000006.1"/>
</dbReference>
<evidence type="ECO:0000313" key="2">
    <source>
        <dbReference type="Proteomes" id="UP000433309"/>
    </source>
</evidence>
<evidence type="ECO:0000313" key="1">
    <source>
        <dbReference type="EMBL" id="MRW90868.1"/>
    </source>
</evidence>
<sequence length="131" mass="15202">MNSYVFAGSNNPIMTVYASLEAMTESGEEYFHVVLENDDELRILMSLLGVERLPMTMLSSNEDFTSVFDYSAYPLPELSKDEFDAFYDEWLRRSGRETSMDEYGQLIFLQGRASSWNKMANRFVLCETHPY</sequence>
<gene>
    <name evidence="1" type="ORF">GJ699_12785</name>
</gene>